<name>A0A1F8CRJ0_9BACT</name>
<accession>A0A1F8CRJ0</accession>
<dbReference type="InterPro" id="IPR050194">
    <property type="entry name" value="Glycosyltransferase_grp1"/>
</dbReference>
<dbReference type="PANTHER" id="PTHR45947">
    <property type="entry name" value="SULFOQUINOVOSYL TRANSFERASE SQD2"/>
    <property type="match status" value="1"/>
</dbReference>
<proteinExistence type="predicted"/>
<comment type="caution">
    <text evidence="2">The sequence shown here is derived from an EMBL/GenBank/DDBJ whole genome shotgun (WGS) entry which is preliminary data.</text>
</comment>
<evidence type="ECO:0000259" key="1">
    <source>
        <dbReference type="Pfam" id="PF13439"/>
    </source>
</evidence>
<dbReference type="AlphaFoldDB" id="A0A1F8CRJ0"/>
<dbReference type="EMBL" id="MGHV01000015">
    <property type="protein sequence ID" value="OGM78963.1"/>
    <property type="molecule type" value="Genomic_DNA"/>
</dbReference>
<dbReference type="CDD" id="cd03801">
    <property type="entry name" value="GT4_PimA-like"/>
    <property type="match status" value="1"/>
</dbReference>
<gene>
    <name evidence="2" type="ORF">A2197_02820</name>
</gene>
<protein>
    <recommendedName>
        <fullName evidence="1">Glycosyltransferase subfamily 4-like N-terminal domain-containing protein</fullName>
    </recommendedName>
</protein>
<dbReference type="Proteomes" id="UP000178430">
    <property type="component" value="Unassembled WGS sequence"/>
</dbReference>
<dbReference type="InterPro" id="IPR028098">
    <property type="entry name" value="Glyco_trans_4-like_N"/>
</dbReference>
<dbReference type="Gene3D" id="3.40.50.2000">
    <property type="entry name" value="Glycogen Phosphorylase B"/>
    <property type="match status" value="2"/>
</dbReference>
<sequence>MKILMLTPYLPFPPSSGGQVRSYNLIKHLSQAHEITLFSLIKSDEERRFIPELKKYCQKVFIFKRSKSPWTLRNVLLTGLGPYPFLVIRNLSPQERGAISQELAKDKYDLIHAETFYVMPHIPKTDIPILLVEQTIEYLVYKHYVESLKNPILRLLFSIDLTKLKYWETLFWKKADGVVAVSKADKDEMLKLTPGLDVGLVPNGVNLEFFKVKKSWQDNHPKILFVANFKWLQNVEAAQLLLDEVYPRIHQKFPAARVSIVGQHIPEAIIKRKSERILVDNLAEDDQEGIREAYFQASVFVSPLRGPGGTRLKHFAAMASKLPLVTTSVGAEGLGAKTGVHLMVSDTPEGLAAATVNLLKSPRQAEKLARSARELVEKKFSWYKMSRFLDKIYAKYYGR</sequence>
<reference evidence="2 3" key="1">
    <citation type="journal article" date="2016" name="Nat. Commun.">
        <title>Thousands of microbial genomes shed light on interconnected biogeochemical processes in an aquifer system.</title>
        <authorList>
            <person name="Anantharaman K."/>
            <person name="Brown C.T."/>
            <person name="Hug L.A."/>
            <person name="Sharon I."/>
            <person name="Castelle C.J."/>
            <person name="Probst A.J."/>
            <person name="Thomas B.C."/>
            <person name="Singh A."/>
            <person name="Wilkins M.J."/>
            <person name="Karaoz U."/>
            <person name="Brodie E.L."/>
            <person name="Williams K.H."/>
            <person name="Hubbard S.S."/>
            <person name="Banfield J.F."/>
        </authorList>
    </citation>
    <scope>NUCLEOTIDE SEQUENCE [LARGE SCALE GENOMIC DNA]</scope>
</reference>
<dbReference type="PANTHER" id="PTHR45947:SF3">
    <property type="entry name" value="SULFOQUINOVOSYL TRANSFERASE SQD2"/>
    <property type="match status" value="1"/>
</dbReference>
<dbReference type="SUPFAM" id="SSF53756">
    <property type="entry name" value="UDP-Glycosyltransferase/glycogen phosphorylase"/>
    <property type="match status" value="1"/>
</dbReference>
<evidence type="ECO:0000313" key="3">
    <source>
        <dbReference type="Proteomes" id="UP000178430"/>
    </source>
</evidence>
<organism evidence="2 3">
    <name type="scientific">Candidatus Woesebacteria bacterium RIFOXYA1_FULL_48_16</name>
    <dbReference type="NCBI Taxonomy" id="1802535"/>
    <lineage>
        <taxon>Bacteria</taxon>
        <taxon>Candidatus Woeseibacteriota</taxon>
    </lineage>
</organism>
<feature type="domain" description="Glycosyltransferase subfamily 4-like N-terminal" evidence="1">
    <location>
        <begin position="16"/>
        <end position="208"/>
    </location>
</feature>
<dbReference type="GO" id="GO:0016758">
    <property type="term" value="F:hexosyltransferase activity"/>
    <property type="evidence" value="ECO:0007669"/>
    <property type="project" value="TreeGrafter"/>
</dbReference>
<dbReference type="Pfam" id="PF13439">
    <property type="entry name" value="Glyco_transf_4"/>
    <property type="match status" value="1"/>
</dbReference>
<evidence type="ECO:0000313" key="2">
    <source>
        <dbReference type="EMBL" id="OGM78963.1"/>
    </source>
</evidence>
<dbReference type="Pfam" id="PF13692">
    <property type="entry name" value="Glyco_trans_1_4"/>
    <property type="match status" value="1"/>
</dbReference>